<dbReference type="PIRSF" id="PIRSF006707">
    <property type="entry name" value="MJ1563"/>
    <property type="match status" value="1"/>
</dbReference>
<evidence type="ECO:0000313" key="6">
    <source>
        <dbReference type="Proteomes" id="UP000002061"/>
    </source>
</evidence>
<dbReference type="GO" id="GO:0003700">
    <property type="term" value="F:DNA-binding transcription factor activity"/>
    <property type="evidence" value="ECO:0007669"/>
    <property type="project" value="InterPro"/>
</dbReference>
<dbReference type="Gene3D" id="1.10.10.10">
    <property type="entry name" value="Winged helix-like DNA-binding domain superfamily/Winged helix DNA-binding domain"/>
    <property type="match status" value="1"/>
</dbReference>
<dbReference type="SUPFAM" id="SSF46785">
    <property type="entry name" value="Winged helix' DNA-binding domain"/>
    <property type="match status" value="1"/>
</dbReference>
<dbReference type="KEGG" id="mif:Metin_0103"/>
<accession>D5VQC2</accession>
<dbReference type="GO" id="GO:0003677">
    <property type="term" value="F:DNA binding"/>
    <property type="evidence" value="ECO:0007669"/>
    <property type="project" value="UniProtKB-KW"/>
</dbReference>
<dbReference type="EMBL" id="CP002009">
    <property type="protein sequence ID" value="ADG12775.1"/>
    <property type="molecule type" value="Genomic_DNA"/>
</dbReference>
<dbReference type="InterPro" id="IPR052362">
    <property type="entry name" value="HTH-GbsR_regulator"/>
</dbReference>
<evidence type="ECO:0000256" key="3">
    <source>
        <dbReference type="ARBA" id="ARBA00023163"/>
    </source>
</evidence>
<dbReference type="STRING" id="573063.Metin_0103"/>
<dbReference type="HOGENOM" id="CLU_107445_0_0_2"/>
<dbReference type="InterPro" id="IPR036390">
    <property type="entry name" value="WH_DNA-bd_sf"/>
</dbReference>
<dbReference type="eggNOG" id="arCOG02795">
    <property type="taxonomic scope" value="Archaea"/>
</dbReference>
<dbReference type="Pfam" id="PF01022">
    <property type="entry name" value="HTH_5"/>
    <property type="match status" value="1"/>
</dbReference>
<dbReference type="InterPro" id="IPR001845">
    <property type="entry name" value="HTH_ArsR_DNA-bd_dom"/>
</dbReference>
<dbReference type="PANTHER" id="PTHR38465">
    <property type="entry name" value="HTH-TYPE TRANSCRIPTIONAL REGULATOR MJ1563-RELATED"/>
    <property type="match status" value="1"/>
</dbReference>
<keyword evidence="2" id="KW-0238">DNA-binding</keyword>
<evidence type="ECO:0000256" key="1">
    <source>
        <dbReference type="ARBA" id="ARBA00023015"/>
    </source>
</evidence>
<evidence type="ECO:0000256" key="2">
    <source>
        <dbReference type="ARBA" id="ARBA00023125"/>
    </source>
</evidence>
<keyword evidence="3" id="KW-0804">Transcription</keyword>
<keyword evidence="6" id="KW-1185">Reference proteome</keyword>
<dbReference type="PANTHER" id="PTHR38465:SF1">
    <property type="entry name" value="HTH-TYPE TRANSCRIPTIONAL REGULATOR MJ1563-RELATED"/>
    <property type="match status" value="1"/>
</dbReference>
<dbReference type="InterPro" id="IPR026282">
    <property type="entry name" value="MJ1563"/>
</dbReference>
<name>D5VQC2_METIM</name>
<dbReference type="InterPro" id="IPR000835">
    <property type="entry name" value="HTH_MarR-typ"/>
</dbReference>
<dbReference type="GeneID" id="9131102"/>
<dbReference type="AlphaFoldDB" id="D5VQC2"/>
<dbReference type="SMART" id="SM00347">
    <property type="entry name" value="HTH_MARR"/>
    <property type="match status" value="1"/>
</dbReference>
<protein>
    <submittedName>
        <fullName evidence="5">Transcriptional regulator, ArsR family</fullName>
    </submittedName>
</protein>
<reference evidence="5" key="1">
    <citation type="submission" date="2010-04" db="EMBL/GenBank/DDBJ databases">
        <title>Complete sequence of Methanocaldococcus infernus ME.</title>
        <authorList>
            <consortium name="US DOE Joint Genome Institute"/>
            <person name="Lucas S."/>
            <person name="Copeland A."/>
            <person name="Lapidus A."/>
            <person name="Cheng J.-F."/>
            <person name="Bruce D."/>
            <person name="Goodwin L."/>
            <person name="Pitluck S."/>
            <person name="Munk A.C."/>
            <person name="Detter J.C."/>
            <person name="Han C."/>
            <person name="Tapia R."/>
            <person name="Land M."/>
            <person name="Hauser L."/>
            <person name="Kyrpides N."/>
            <person name="Mikhailova N."/>
            <person name="Sieprawska-Lupa M."/>
            <person name="Whitman W.B."/>
            <person name="Woyke T."/>
        </authorList>
    </citation>
    <scope>NUCLEOTIDE SEQUENCE [LARGE SCALE GENOMIC DNA]</scope>
    <source>
        <strain evidence="5">ME</strain>
    </source>
</reference>
<evidence type="ECO:0000313" key="5">
    <source>
        <dbReference type="EMBL" id="ADG12775.1"/>
    </source>
</evidence>
<dbReference type="InterPro" id="IPR011991">
    <property type="entry name" value="ArsR-like_HTH"/>
</dbReference>
<dbReference type="RefSeq" id="WP_013099521.1">
    <property type="nucleotide sequence ID" value="NC_014122.1"/>
</dbReference>
<dbReference type="Proteomes" id="UP000002061">
    <property type="component" value="Chromosome"/>
</dbReference>
<proteinExistence type="predicted"/>
<dbReference type="CDD" id="cd00090">
    <property type="entry name" value="HTH_ARSR"/>
    <property type="match status" value="1"/>
</dbReference>
<organism evidence="5 6">
    <name type="scientific">Methanocaldococcus infernus (strain DSM 11812 / JCM 15783 / ME)</name>
    <dbReference type="NCBI Taxonomy" id="573063"/>
    <lineage>
        <taxon>Archaea</taxon>
        <taxon>Methanobacteriati</taxon>
        <taxon>Methanobacteriota</taxon>
        <taxon>Methanomada group</taxon>
        <taxon>Methanococci</taxon>
        <taxon>Methanococcales</taxon>
        <taxon>Methanocaldococcaceae</taxon>
        <taxon>Methanocaldococcus</taxon>
    </lineage>
</organism>
<evidence type="ECO:0000259" key="4">
    <source>
        <dbReference type="SMART" id="SM00347"/>
    </source>
</evidence>
<sequence length="138" mass="16294">MNSKKLIIEMFSEIARVHGLSKSVGAIYGLLFYYERPMSLDEIVEELKISKGNASMSLKKLEELGFVKRTWIEGERKNFYQISESFSSIKDIARRKHEIIKSYYEKLKEENLDEKKLEKIRKMLILSEKILKVLEELD</sequence>
<dbReference type="InterPro" id="IPR036388">
    <property type="entry name" value="WH-like_DNA-bd_sf"/>
</dbReference>
<dbReference type="Gene3D" id="1.10.287.450">
    <property type="entry name" value="Helix hairpin bin"/>
    <property type="match status" value="1"/>
</dbReference>
<feature type="domain" description="HTH marR-type" evidence="4">
    <location>
        <begin position="13"/>
        <end position="112"/>
    </location>
</feature>
<keyword evidence="1" id="KW-0805">Transcription regulation</keyword>
<gene>
    <name evidence="5" type="ordered locus">Metin_0103</name>
</gene>